<organism evidence="2 3">
    <name type="scientific">Algoriphagus ornithinivorans</name>
    <dbReference type="NCBI Taxonomy" id="226506"/>
    <lineage>
        <taxon>Bacteria</taxon>
        <taxon>Pseudomonadati</taxon>
        <taxon>Bacteroidota</taxon>
        <taxon>Cytophagia</taxon>
        <taxon>Cytophagales</taxon>
        <taxon>Cyclobacteriaceae</taxon>
        <taxon>Algoriphagus</taxon>
    </lineage>
</organism>
<feature type="transmembrane region" description="Helical" evidence="1">
    <location>
        <begin position="75"/>
        <end position="94"/>
    </location>
</feature>
<dbReference type="RefSeq" id="WP_091653420.1">
    <property type="nucleotide sequence ID" value="NZ_FOVW01000005.1"/>
</dbReference>
<sequence length="119" mass="13521">MQVLISILISLIAVEHLFFFWMESIAWESFGRKVFGGSKEFFKTTKSLAANQGLYNGFVATGLIWSFFLENELSISVRLFFLGFIVVAGIFGAYTVSKKIFWFQAFPAFIAFILILSFS</sequence>
<dbReference type="Proteomes" id="UP000199564">
    <property type="component" value="Unassembled WGS sequence"/>
</dbReference>
<gene>
    <name evidence="2" type="ORF">SAMN04488519_105181</name>
</gene>
<feature type="transmembrane region" description="Helical" evidence="1">
    <location>
        <begin position="50"/>
        <end position="68"/>
    </location>
</feature>
<name>A0A1I5G2V3_9BACT</name>
<feature type="transmembrane region" description="Helical" evidence="1">
    <location>
        <begin position="100"/>
        <end position="118"/>
    </location>
</feature>
<proteinExistence type="predicted"/>
<evidence type="ECO:0000256" key="1">
    <source>
        <dbReference type="SAM" id="Phobius"/>
    </source>
</evidence>
<keyword evidence="1" id="KW-0472">Membrane</keyword>
<dbReference type="PANTHER" id="PTHR38446:SF1">
    <property type="entry name" value="BLL0914 PROTEIN"/>
    <property type="match status" value="1"/>
</dbReference>
<dbReference type="PANTHER" id="PTHR38446">
    <property type="entry name" value="BLL0914 PROTEIN"/>
    <property type="match status" value="1"/>
</dbReference>
<keyword evidence="3" id="KW-1185">Reference proteome</keyword>
<accession>A0A1I5G2V3</accession>
<dbReference type="STRING" id="226506.SAMN04488519_105181"/>
<evidence type="ECO:0000313" key="3">
    <source>
        <dbReference type="Proteomes" id="UP000199564"/>
    </source>
</evidence>
<keyword evidence="1" id="KW-0812">Transmembrane</keyword>
<evidence type="ECO:0000313" key="2">
    <source>
        <dbReference type="EMBL" id="SFO30345.1"/>
    </source>
</evidence>
<keyword evidence="1" id="KW-1133">Transmembrane helix</keyword>
<dbReference type="InterPro" id="IPR009732">
    <property type="entry name" value="DUF1304"/>
</dbReference>
<dbReference type="EMBL" id="FOVW01000005">
    <property type="protein sequence ID" value="SFO30345.1"/>
    <property type="molecule type" value="Genomic_DNA"/>
</dbReference>
<protein>
    <submittedName>
        <fullName evidence="2">Putative membrane protein</fullName>
    </submittedName>
</protein>
<dbReference type="Pfam" id="PF06993">
    <property type="entry name" value="DUF1304"/>
    <property type="match status" value="1"/>
</dbReference>
<dbReference type="AlphaFoldDB" id="A0A1I5G2V3"/>
<reference evidence="3" key="1">
    <citation type="submission" date="2016-10" db="EMBL/GenBank/DDBJ databases">
        <authorList>
            <person name="Varghese N."/>
            <person name="Submissions S."/>
        </authorList>
    </citation>
    <scope>NUCLEOTIDE SEQUENCE [LARGE SCALE GENOMIC DNA]</scope>
    <source>
        <strain evidence="3">DSM 15282</strain>
    </source>
</reference>